<gene>
    <name evidence="7" type="ORF">COO92_13315</name>
</gene>
<name>A0A2N3L4I5_9PROT</name>
<sequence length="188" mass="19764">MMSEADKVDETEEVAVEEEAELRAVVRGCIHRHAAYAAVGGLVPIPFLEMAASSTIQLRMVAKLCDAYGVPFSENAIKSSIATLVATVLPVTGVGYATARLIRRVPVVGTIFGVVAMPTFAAACTYGLGRVFAWHFAKGGTVADFDADEASEKFKDEFAEGKRKASEFVKGGSKTTAKPAGNASTAKA</sequence>
<keyword evidence="4 6" id="KW-0472">Membrane</keyword>
<evidence type="ECO:0000313" key="7">
    <source>
        <dbReference type="EMBL" id="PKR57749.1"/>
    </source>
</evidence>
<organism evidence="7 8">
    <name type="scientific">Thalassospira lohafexi</name>
    <dbReference type="NCBI Taxonomy" id="744227"/>
    <lineage>
        <taxon>Bacteria</taxon>
        <taxon>Pseudomonadati</taxon>
        <taxon>Pseudomonadota</taxon>
        <taxon>Alphaproteobacteria</taxon>
        <taxon>Rhodospirillales</taxon>
        <taxon>Thalassospiraceae</taxon>
        <taxon>Thalassospira</taxon>
    </lineage>
</organism>
<accession>A0A2N3L4I5</accession>
<dbReference type="AlphaFoldDB" id="A0A2N3L4I5"/>
<dbReference type="InterPro" id="IPR021147">
    <property type="entry name" value="DUF697"/>
</dbReference>
<protein>
    <submittedName>
        <fullName evidence="7">GTPase</fullName>
    </submittedName>
</protein>
<evidence type="ECO:0000313" key="8">
    <source>
        <dbReference type="Proteomes" id="UP000233332"/>
    </source>
</evidence>
<dbReference type="EMBL" id="NXGX01000005">
    <property type="protein sequence ID" value="PKR57749.1"/>
    <property type="molecule type" value="Genomic_DNA"/>
</dbReference>
<keyword evidence="8" id="KW-1185">Reference proteome</keyword>
<feature type="transmembrane region" description="Helical" evidence="6">
    <location>
        <begin position="105"/>
        <end position="128"/>
    </location>
</feature>
<dbReference type="GO" id="GO:0016020">
    <property type="term" value="C:membrane"/>
    <property type="evidence" value="ECO:0007669"/>
    <property type="project" value="UniProtKB-SubCell"/>
</dbReference>
<evidence type="ECO:0000256" key="3">
    <source>
        <dbReference type="ARBA" id="ARBA00022989"/>
    </source>
</evidence>
<keyword evidence="2 6" id="KW-0812">Transmembrane</keyword>
<feature type="region of interest" description="Disordered" evidence="5">
    <location>
        <begin position="161"/>
        <end position="188"/>
    </location>
</feature>
<evidence type="ECO:0000256" key="6">
    <source>
        <dbReference type="SAM" id="Phobius"/>
    </source>
</evidence>
<evidence type="ECO:0000256" key="2">
    <source>
        <dbReference type="ARBA" id="ARBA00022692"/>
    </source>
</evidence>
<comment type="subcellular location">
    <subcellularLocation>
        <location evidence="1">Membrane</location>
        <topology evidence="1">Multi-pass membrane protein</topology>
    </subcellularLocation>
</comment>
<evidence type="ECO:0000256" key="5">
    <source>
        <dbReference type="SAM" id="MobiDB-lite"/>
    </source>
</evidence>
<dbReference type="Pfam" id="PF05128">
    <property type="entry name" value="DUF697"/>
    <property type="match status" value="1"/>
</dbReference>
<reference evidence="7 8" key="1">
    <citation type="submission" date="2017-09" db="EMBL/GenBank/DDBJ databases">
        <title>Biodiversity and function of Thalassospira species in the particle-attached aromatic-hydrocarbon-degrading consortia from the surface seawater of the China South Sea.</title>
        <authorList>
            <person name="Dong C."/>
            <person name="Lai Q."/>
            <person name="Shao Z."/>
        </authorList>
    </citation>
    <scope>NUCLEOTIDE SEQUENCE [LARGE SCALE GENOMIC DNA]</scope>
    <source>
        <strain evidence="7 8">139Z-12</strain>
    </source>
</reference>
<evidence type="ECO:0000256" key="4">
    <source>
        <dbReference type="ARBA" id="ARBA00023136"/>
    </source>
</evidence>
<proteinExistence type="predicted"/>
<feature type="transmembrane region" description="Helical" evidence="6">
    <location>
        <begin position="81"/>
        <end position="99"/>
    </location>
</feature>
<dbReference type="Proteomes" id="UP000233332">
    <property type="component" value="Unassembled WGS sequence"/>
</dbReference>
<comment type="caution">
    <text evidence="7">The sequence shown here is derived from an EMBL/GenBank/DDBJ whole genome shotgun (WGS) entry which is preliminary data.</text>
</comment>
<keyword evidence="3 6" id="KW-1133">Transmembrane helix</keyword>
<evidence type="ECO:0000256" key="1">
    <source>
        <dbReference type="ARBA" id="ARBA00004141"/>
    </source>
</evidence>